<dbReference type="EMBL" id="JAUQSZ010000002">
    <property type="protein sequence ID" value="MDO7841374.1"/>
    <property type="molecule type" value="Genomic_DNA"/>
</dbReference>
<keyword evidence="1" id="KW-0812">Transmembrane</keyword>
<evidence type="ECO:0000259" key="2">
    <source>
        <dbReference type="Pfam" id="PF00892"/>
    </source>
</evidence>
<feature type="domain" description="EamA" evidence="2">
    <location>
        <begin position="165"/>
        <end position="294"/>
    </location>
</feature>
<evidence type="ECO:0000313" key="3">
    <source>
        <dbReference type="EMBL" id="MDO7841374.1"/>
    </source>
</evidence>
<feature type="transmembrane region" description="Helical" evidence="1">
    <location>
        <begin position="195"/>
        <end position="214"/>
    </location>
</feature>
<dbReference type="RefSeq" id="WP_304559838.1">
    <property type="nucleotide sequence ID" value="NZ_JAUQSZ010000002.1"/>
</dbReference>
<keyword evidence="1" id="KW-0472">Membrane</keyword>
<reference evidence="3" key="1">
    <citation type="submission" date="2023-07" db="EMBL/GenBank/DDBJ databases">
        <authorList>
            <person name="Kim M.K."/>
        </authorList>
    </citation>
    <scope>NUCLEOTIDE SEQUENCE</scope>
    <source>
        <strain evidence="3">CA1-15</strain>
    </source>
</reference>
<feature type="domain" description="EamA" evidence="2">
    <location>
        <begin position="27"/>
        <end position="151"/>
    </location>
</feature>
<dbReference type="SUPFAM" id="SSF103481">
    <property type="entry name" value="Multidrug resistance efflux transporter EmrE"/>
    <property type="match status" value="2"/>
</dbReference>
<feature type="transmembrane region" description="Helical" evidence="1">
    <location>
        <begin position="226"/>
        <end position="245"/>
    </location>
</feature>
<proteinExistence type="predicted"/>
<accession>A0ABT8ZUZ0</accession>
<dbReference type="Proteomes" id="UP001176468">
    <property type="component" value="Unassembled WGS sequence"/>
</dbReference>
<feature type="transmembrane region" description="Helical" evidence="1">
    <location>
        <begin position="139"/>
        <end position="157"/>
    </location>
</feature>
<feature type="transmembrane region" description="Helical" evidence="1">
    <location>
        <begin position="163"/>
        <end position="183"/>
    </location>
</feature>
<gene>
    <name evidence="3" type="ORF">Q5H94_03475</name>
</gene>
<feature type="transmembrane region" description="Helical" evidence="1">
    <location>
        <begin position="252"/>
        <end position="272"/>
    </location>
</feature>
<feature type="transmembrane region" description="Helical" evidence="1">
    <location>
        <begin position="112"/>
        <end position="132"/>
    </location>
</feature>
<dbReference type="Pfam" id="PF00892">
    <property type="entry name" value="EamA"/>
    <property type="match status" value="2"/>
</dbReference>
<feature type="transmembrane region" description="Helical" evidence="1">
    <location>
        <begin position="278"/>
        <end position="294"/>
    </location>
</feature>
<feature type="transmembrane region" description="Helical" evidence="1">
    <location>
        <begin position="52"/>
        <end position="71"/>
    </location>
</feature>
<comment type="caution">
    <text evidence="3">The sequence shown here is derived from an EMBL/GenBank/DDBJ whole genome shotgun (WGS) entry which is preliminary data.</text>
</comment>
<dbReference type="PANTHER" id="PTHR22911:SF76">
    <property type="entry name" value="EAMA DOMAIN-CONTAINING PROTEIN"/>
    <property type="match status" value="1"/>
</dbReference>
<evidence type="ECO:0000313" key="4">
    <source>
        <dbReference type="Proteomes" id="UP001176468"/>
    </source>
</evidence>
<evidence type="ECO:0000256" key="1">
    <source>
        <dbReference type="SAM" id="Phobius"/>
    </source>
</evidence>
<keyword evidence="1" id="KW-1133">Transmembrane helix</keyword>
<name>A0ABT8ZUZ0_9SPHN</name>
<feature type="transmembrane region" description="Helical" evidence="1">
    <location>
        <begin position="78"/>
        <end position="100"/>
    </location>
</feature>
<dbReference type="PANTHER" id="PTHR22911">
    <property type="entry name" value="ACYL-MALONYL CONDENSING ENZYME-RELATED"/>
    <property type="match status" value="1"/>
</dbReference>
<keyword evidence="4" id="KW-1185">Reference proteome</keyword>
<dbReference type="InterPro" id="IPR000620">
    <property type="entry name" value="EamA_dom"/>
</dbReference>
<protein>
    <submittedName>
        <fullName evidence="3">DMT family transporter</fullName>
    </submittedName>
</protein>
<sequence length="321" mass="34131">MHGDASPTKSVAPQTNARSPLPFAALVAGNVALAFGPWFVRLADTGPVASGFWRLLLAAPVLLIAGFGTGWRPRGWTWQLWAMLALAAVCFAADLGSWHLGIVRTTLANATLFGNSTILIFPIYGFLVARALPTRMQGIALLLAFAGGALLMGRSYQADPRHLGGDLLCVLAGLLYTGYFIFLGRVRETTPPLPALALSTTVSIVPALAFALILQERIIPHNWLPLIGLALVSQITGQFLMVYALGRISPLVVGLTLLVQPIVSATIGWIVYGEQLGALDFVGALLVAIALVLVREKPATVAEIPLADQMEPVGDTHDDRT</sequence>
<dbReference type="InterPro" id="IPR037185">
    <property type="entry name" value="EmrE-like"/>
</dbReference>
<feature type="transmembrane region" description="Helical" evidence="1">
    <location>
        <begin position="21"/>
        <end position="40"/>
    </location>
</feature>
<organism evidence="3 4">
    <name type="scientific">Sphingomonas immobilis</name>
    <dbReference type="NCBI Taxonomy" id="3063997"/>
    <lineage>
        <taxon>Bacteria</taxon>
        <taxon>Pseudomonadati</taxon>
        <taxon>Pseudomonadota</taxon>
        <taxon>Alphaproteobacteria</taxon>
        <taxon>Sphingomonadales</taxon>
        <taxon>Sphingomonadaceae</taxon>
        <taxon>Sphingomonas</taxon>
    </lineage>
</organism>